<dbReference type="InterPro" id="IPR045175">
    <property type="entry name" value="M28_fam"/>
</dbReference>
<evidence type="ECO:0000313" key="6">
    <source>
        <dbReference type="Proteomes" id="UP000063699"/>
    </source>
</evidence>
<dbReference type="Gene3D" id="3.50.30.30">
    <property type="match status" value="1"/>
</dbReference>
<protein>
    <recommendedName>
        <fullName evidence="7">Aminopeptidase</fullName>
    </recommendedName>
</protein>
<accession>A0A0N9HZT5</accession>
<dbReference type="InterPro" id="IPR003137">
    <property type="entry name" value="PA_domain"/>
</dbReference>
<feature type="chain" id="PRO_5006035672" description="Aminopeptidase" evidence="2">
    <location>
        <begin position="19"/>
        <end position="487"/>
    </location>
</feature>
<feature type="region of interest" description="Disordered" evidence="1">
    <location>
        <begin position="456"/>
        <end position="487"/>
    </location>
</feature>
<evidence type="ECO:0000313" key="5">
    <source>
        <dbReference type="EMBL" id="ALG09252.1"/>
    </source>
</evidence>
<dbReference type="EMBL" id="CP012752">
    <property type="protein sequence ID" value="ALG09252.1"/>
    <property type="molecule type" value="Genomic_DNA"/>
</dbReference>
<reference evidence="5 6" key="1">
    <citation type="submission" date="2015-07" db="EMBL/GenBank/DDBJ databases">
        <title>Genome sequencing of Kibdelosporangium phytohabitans.</title>
        <authorList>
            <person name="Qin S."/>
            <person name="Xing K."/>
        </authorList>
    </citation>
    <scope>NUCLEOTIDE SEQUENCE [LARGE SCALE GENOMIC DNA]</scope>
    <source>
        <strain evidence="5 6">KLBMP1111</strain>
    </source>
</reference>
<dbReference type="Pfam" id="PF04389">
    <property type="entry name" value="Peptidase_M28"/>
    <property type="match status" value="1"/>
</dbReference>
<dbReference type="PANTHER" id="PTHR12147">
    <property type="entry name" value="METALLOPEPTIDASE M28 FAMILY MEMBER"/>
    <property type="match status" value="1"/>
</dbReference>
<organism evidence="5 6">
    <name type="scientific">Kibdelosporangium phytohabitans</name>
    <dbReference type="NCBI Taxonomy" id="860235"/>
    <lineage>
        <taxon>Bacteria</taxon>
        <taxon>Bacillati</taxon>
        <taxon>Actinomycetota</taxon>
        <taxon>Actinomycetes</taxon>
        <taxon>Pseudonocardiales</taxon>
        <taxon>Pseudonocardiaceae</taxon>
        <taxon>Kibdelosporangium</taxon>
    </lineage>
</organism>
<feature type="compositionally biased region" description="Low complexity" evidence="1">
    <location>
        <begin position="464"/>
        <end position="487"/>
    </location>
</feature>
<dbReference type="PANTHER" id="PTHR12147:SF26">
    <property type="entry name" value="PEPTIDASE M28 DOMAIN-CONTAINING PROTEIN"/>
    <property type="match status" value="1"/>
</dbReference>
<dbReference type="AlphaFoldDB" id="A0A0N9HZT5"/>
<dbReference type="Proteomes" id="UP000063699">
    <property type="component" value="Chromosome"/>
</dbReference>
<keyword evidence="6" id="KW-1185">Reference proteome</keyword>
<proteinExistence type="predicted"/>
<dbReference type="STRING" id="860235.AOZ06_22155"/>
<dbReference type="SUPFAM" id="SSF52025">
    <property type="entry name" value="PA domain"/>
    <property type="match status" value="1"/>
</dbReference>
<keyword evidence="2" id="KW-0732">Signal</keyword>
<dbReference type="SUPFAM" id="SSF53187">
    <property type="entry name" value="Zn-dependent exopeptidases"/>
    <property type="match status" value="1"/>
</dbReference>
<feature type="signal peptide" evidence="2">
    <location>
        <begin position="1"/>
        <end position="18"/>
    </location>
</feature>
<sequence length="487" mass="50017">MAIAALAAAMTAPATAGAQDAPGAQLGDRLARQVTLDGLNRHLIAVQRIADRNGGNRADPGNGFGETISYVENTMRTAGFDVRVQEFTYDRSVTDKSVLAAGAVSYKPTPMGFALDTPAGGVTGRLVVVPTDNDTGCQASDYAGQDAAGSIVLLFRGGCTFTQKQIVAAEAGAKAVVVFNHSIGAAMGFIDEAQAKVPIVMVGSEAGAALAKLAGTQTTLEVRRHVEPTVSRNVIAETRTGRKDNVITLGAHADSAPTAPGMNDNGSSLAALLELGRQLGGSPKVRNAIRFGFWGAEPRHSGSAPYLASLSFEQQLDIALYLDVAPIGSGNGGYFVFDGDNSTGAPGPMPYGSDRIEQAFKNYFGRAGIPTEEAPVVGQGDYPAFIAAGIPTGGPFTGIPHIKSPAQAAKWGGTAGVSFDPCNHAPCDTLGTINRGLIDKNADAVAYLTGTYATSTEDVNGVPPRAQRTAARAAQRGAAAAPAGESR</sequence>
<dbReference type="InterPro" id="IPR046450">
    <property type="entry name" value="PA_dom_sf"/>
</dbReference>
<evidence type="ECO:0000259" key="4">
    <source>
        <dbReference type="Pfam" id="PF04389"/>
    </source>
</evidence>
<gene>
    <name evidence="5" type="ORF">AOZ06_22155</name>
</gene>
<dbReference type="GO" id="GO:0008235">
    <property type="term" value="F:metalloexopeptidase activity"/>
    <property type="evidence" value="ECO:0007669"/>
    <property type="project" value="InterPro"/>
</dbReference>
<dbReference type="KEGG" id="kphy:AOZ06_22155"/>
<feature type="domain" description="PA" evidence="3">
    <location>
        <begin position="122"/>
        <end position="210"/>
    </location>
</feature>
<evidence type="ECO:0008006" key="7">
    <source>
        <dbReference type="Google" id="ProtNLM"/>
    </source>
</evidence>
<feature type="domain" description="Peptidase M28" evidence="4">
    <location>
        <begin position="233"/>
        <end position="448"/>
    </location>
</feature>
<evidence type="ECO:0000256" key="1">
    <source>
        <dbReference type="SAM" id="MobiDB-lite"/>
    </source>
</evidence>
<evidence type="ECO:0000259" key="3">
    <source>
        <dbReference type="Pfam" id="PF02225"/>
    </source>
</evidence>
<evidence type="ECO:0000256" key="2">
    <source>
        <dbReference type="SAM" id="SignalP"/>
    </source>
</evidence>
<dbReference type="Pfam" id="PF02225">
    <property type="entry name" value="PA"/>
    <property type="match status" value="1"/>
</dbReference>
<dbReference type="GO" id="GO:0006508">
    <property type="term" value="P:proteolysis"/>
    <property type="evidence" value="ECO:0007669"/>
    <property type="project" value="InterPro"/>
</dbReference>
<dbReference type="InterPro" id="IPR007484">
    <property type="entry name" value="Peptidase_M28"/>
</dbReference>
<dbReference type="Gene3D" id="3.40.630.10">
    <property type="entry name" value="Zn peptidases"/>
    <property type="match status" value="1"/>
</dbReference>
<name>A0A0N9HZT5_9PSEU</name>